<protein>
    <submittedName>
        <fullName evidence="1">Uncharacterized protein</fullName>
    </submittedName>
</protein>
<accession>A0A7J7EGM3</accession>
<dbReference type="GO" id="GO:0005509">
    <property type="term" value="F:calcium ion binding"/>
    <property type="evidence" value="ECO:0007669"/>
    <property type="project" value="InterPro"/>
</dbReference>
<keyword evidence="2" id="KW-1185">Reference proteome</keyword>
<evidence type="ECO:0000313" key="1">
    <source>
        <dbReference type="EMBL" id="KAF5914764.1"/>
    </source>
</evidence>
<gene>
    <name evidence="1" type="ORF">HPG69_005262</name>
</gene>
<dbReference type="AlphaFoldDB" id="A0A7J7EGM3"/>
<name>A0A7J7EGM3_DICBM</name>
<sequence>MNYCTRLMPWPCYNSLPFKTLRKESYSNSAQQELVPYWWILGFLADENALNIRLGYWVGNHRCWTGLLLRISLEIFLFEEEEDLQILVSDVPFHLLTPELMEYSYLLSQAAKNPLYMSVGTDVLQSLEKCTEVQCGFTPLHSGKANQKRTGFDMQGRETQRGCLTHSMNPVHNRCMWIIKGCITSVLMILGNHQAITSNYACHYDSDERRYSLPLESSYTEQTKPDFDQAVTSPDQGTSHVSKPVKAICVGRGTWLVLVKQQEEGRPAKEHPSRATPSSKLCLASPWQRCQAEAACWRCNAELENDKVRTFQENKALCTGHQWEVFGRLVTDETRQKHVHAHLCMNPHLQLVCASADTCTRDLPPAVCLTPQSAVVSSSSSH</sequence>
<dbReference type="SUPFAM" id="SSF48225">
    <property type="entry name" value="Seven-hairpin glycosidases"/>
    <property type="match status" value="1"/>
</dbReference>
<dbReference type="InterPro" id="IPR036026">
    <property type="entry name" value="Seven-hairpin_glycosidases"/>
</dbReference>
<dbReference type="GO" id="GO:0004571">
    <property type="term" value="F:mannosyl-oligosaccharide 1,2-alpha-mannosidase activity"/>
    <property type="evidence" value="ECO:0007669"/>
    <property type="project" value="InterPro"/>
</dbReference>
<dbReference type="InterPro" id="IPR012341">
    <property type="entry name" value="6hp_glycosidase-like_sf"/>
</dbReference>
<organism evidence="1 2">
    <name type="scientific">Diceros bicornis minor</name>
    <name type="common">South-central black rhinoceros</name>
    <dbReference type="NCBI Taxonomy" id="77932"/>
    <lineage>
        <taxon>Eukaryota</taxon>
        <taxon>Metazoa</taxon>
        <taxon>Chordata</taxon>
        <taxon>Craniata</taxon>
        <taxon>Vertebrata</taxon>
        <taxon>Euteleostomi</taxon>
        <taxon>Mammalia</taxon>
        <taxon>Eutheria</taxon>
        <taxon>Laurasiatheria</taxon>
        <taxon>Perissodactyla</taxon>
        <taxon>Rhinocerotidae</taxon>
        <taxon>Diceros</taxon>
    </lineage>
</organism>
<comment type="caution">
    <text evidence="1">The sequence shown here is derived from an EMBL/GenBank/DDBJ whole genome shotgun (WGS) entry which is preliminary data.</text>
</comment>
<proteinExistence type="predicted"/>
<reference evidence="1 2" key="1">
    <citation type="journal article" date="2020" name="Mol. Biol. Evol.">
        <title>Interspecific Gene Flow and the Evolution of Specialization in Black and White Rhinoceros.</title>
        <authorList>
            <person name="Moodley Y."/>
            <person name="Westbury M.V."/>
            <person name="Russo I.M."/>
            <person name="Gopalakrishnan S."/>
            <person name="Rakotoarivelo A."/>
            <person name="Olsen R.A."/>
            <person name="Prost S."/>
            <person name="Tunstall T."/>
            <person name="Ryder O.A."/>
            <person name="Dalen L."/>
            <person name="Bruford M.W."/>
        </authorList>
    </citation>
    <scope>NUCLEOTIDE SEQUENCE [LARGE SCALE GENOMIC DNA]</scope>
    <source>
        <strain evidence="1">SBR-YM</strain>
        <tissue evidence="1">Skin</tissue>
    </source>
</reference>
<evidence type="ECO:0000313" key="2">
    <source>
        <dbReference type="Proteomes" id="UP000551758"/>
    </source>
</evidence>
<dbReference type="Gene3D" id="1.50.10.10">
    <property type="match status" value="1"/>
</dbReference>
<dbReference type="GO" id="GO:0016020">
    <property type="term" value="C:membrane"/>
    <property type="evidence" value="ECO:0007669"/>
    <property type="project" value="InterPro"/>
</dbReference>
<dbReference type="EMBL" id="JACDTQ010003204">
    <property type="protein sequence ID" value="KAF5914764.1"/>
    <property type="molecule type" value="Genomic_DNA"/>
</dbReference>
<dbReference type="Proteomes" id="UP000551758">
    <property type="component" value="Unassembled WGS sequence"/>
</dbReference>
<dbReference type="GO" id="GO:0005975">
    <property type="term" value="P:carbohydrate metabolic process"/>
    <property type="evidence" value="ECO:0007669"/>
    <property type="project" value="InterPro"/>
</dbReference>